<dbReference type="EMBL" id="LR796331">
    <property type="protein sequence ID" value="CAB4137130.1"/>
    <property type="molecule type" value="Genomic_DNA"/>
</dbReference>
<protein>
    <submittedName>
        <fullName evidence="1">Uncharacterized protein</fullName>
    </submittedName>
</protein>
<name>A0A6J5LWE4_9CAUD</name>
<evidence type="ECO:0000313" key="1">
    <source>
        <dbReference type="EMBL" id="CAB4137130.1"/>
    </source>
</evidence>
<proteinExistence type="predicted"/>
<organism evidence="1">
    <name type="scientific">uncultured Caudovirales phage</name>
    <dbReference type="NCBI Taxonomy" id="2100421"/>
    <lineage>
        <taxon>Viruses</taxon>
        <taxon>Duplodnaviria</taxon>
        <taxon>Heunggongvirae</taxon>
        <taxon>Uroviricota</taxon>
        <taxon>Caudoviricetes</taxon>
        <taxon>Peduoviridae</taxon>
        <taxon>Maltschvirus</taxon>
        <taxon>Maltschvirus maltsch</taxon>
    </lineage>
</organism>
<sequence length="80" mass="9663">MPYDPEELAVIHLEAQMLMRRNSEDVCRQVLDKWEIALQWEALVDDKRTNDWFNRALLCIAMRGHLGDRRPKFFDLNDFR</sequence>
<accession>A0A6J5LWE4</accession>
<reference evidence="1" key="1">
    <citation type="submission" date="2020-04" db="EMBL/GenBank/DDBJ databases">
        <authorList>
            <person name="Chiriac C."/>
            <person name="Salcher M."/>
            <person name="Ghai R."/>
            <person name="Kavagutti S V."/>
        </authorList>
    </citation>
    <scope>NUCLEOTIDE SEQUENCE</scope>
</reference>
<gene>
    <name evidence="1" type="ORF">UFOVP327_2</name>
</gene>